<keyword evidence="3" id="KW-0489">Methyltransferase</keyword>
<dbReference type="InterPro" id="IPR029063">
    <property type="entry name" value="SAM-dependent_MTases_sf"/>
</dbReference>
<dbReference type="PANTHER" id="PTHR43861">
    <property type="entry name" value="TRANS-ACONITATE 2-METHYLTRANSFERASE-RELATED"/>
    <property type="match status" value="1"/>
</dbReference>
<dbReference type="SUPFAM" id="SSF53335">
    <property type="entry name" value="S-adenosyl-L-methionine-dependent methyltransferases"/>
    <property type="match status" value="1"/>
</dbReference>
<dbReference type="Pfam" id="PF13649">
    <property type="entry name" value="Methyltransf_25"/>
    <property type="match status" value="1"/>
</dbReference>
<dbReference type="RefSeq" id="WP_253645449.1">
    <property type="nucleotide sequence ID" value="NZ_BAAAMO010000002.1"/>
</dbReference>
<keyword evidence="1" id="KW-0808">Transferase</keyword>
<dbReference type="GO" id="GO:0032259">
    <property type="term" value="P:methylation"/>
    <property type="evidence" value="ECO:0007669"/>
    <property type="project" value="UniProtKB-KW"/>
</dbReference>
<evidence type="ECO:0000313" key="4">
    <source>
        <dbReference type="Proteomes" id="UP001597068"/>
    </source>
</evidence>
<dbReference type="EMBL" id="JBHTIL010000001">
    <property type="protein sequence ID" value="MFD0926695.1"/>
    <property type="molecule type" value="Genomic_DNA"/>
</dbReference>
<dbReference type="Proteomes" id="UP001597068">
    <property type="component" value="Unassembled WGS sequence"/>
</dbReference>
<evidence type="ECO:0000313" key="3">
    <source>
        <dbReference type="EMBL" id="MFD0926695.1"/>
    </source>
</evidence>
<sequence>MPHGHHHHGPPGDHAYAGLPAETLALAGHWDELLDWVAARAPRARAVVDLGAGTGIAAVGLARRLPAAQVTAVDASDAYDEALMRDADRLGVASRVRTVVADLDGDLQLDTAPDLLFASNCLHHVADPGRVLRGLAGAVTDDGLMCVVEVARPMRFLTADSPAGAAERRAWDLVDTRLRAAMPTHGGDWPRIVADSGWEVVDAHEFTTRVDPGTGGPAVTWATDHLRRVLAATREHLAPDDVALLDDVVDRAGRDPAGVGWDVDGSRIAVLARPARTADTR</sequence>
<keyword evidence="4" id="KW-1185">Reference proteome</keyword>
<dbReference type="GO" id="GO:0008168">
    <property type="term" value="F:methyltransferase activity"/>
    <property type="evidence" value="ECO:0007669"/>
    <property type="project" value="UniProtKB-KW"/>
</dbReference>
<reference evidence="4" key="1">
    <citation type="journal article" date="2019" name="Int. J. Syst. Evol. Microbiol.">
        <title>The Global Catalogue of Microorganisms (GCM) 10K type strain sequencing project: providing services to taxonomists for standard genome sequencing and annotation.</title>
        <authorList>
            <consortium name="The Broad Institute Genomics Platform"/>
            <consortium name="The Broad Institute Genome Sequencing Center for Infectious Disease"/>
            <person name="Wu L."/>
            <person name="Ma J."/>
        </authorList>
    </citation>
    <scope>NUCLEOTIDE SEQUENCE [LARGE SCALE GENOMIC DNA]</scope>
    <source>
        <strain evidence="4">CCUG 50873</strain>
    </source>
</reference>
<evidence type="ECO:0000256" key="1">
    <source>
        <dbReference type="ARBA" id="ARBA00022679"/>
    </source>
</evidence>
<comment type="caution">
    <text evidence="3">The sequence shown here is derived from an EMBL/GenBank/DDBJ whole genome shotgun (WGS) entry which is preliminary data.</text>
</comment>
<dbReference type="CDD" id="cd02440">
    <property type="entry name" value="AdoMet_MTases"/>
    <property type="match status" value="1"/>
</dbReference>
<protein>
    <submittedName>
        <fullName evidence="3">Class I SAM-dependent methyltransferase</fullName>
    </submittedName>
</protein>
<dbReference type="InterPro" id="IPR041698">
    <property type="entry name" value="Methyltransf_25"/>
</dbReference>
<dbReference type="Gene3D" id="3.40.50.150">
    <property type="entry name" value="Vaccinia Virus protein VP39"/>
    <property type="match status" value="1"/>
</dbReference>
<evidence type="ECO:0000259" key="2">
    <source>
        <dbReference type="Pfam" id="PF13649"/>
    </source>
</evidence>
<gene>
    <name evidence="3" type="ORF">ACFQ04_13210</name>
</gene>
<feature type="domain" description="Methyltransferase" evidence="2">
    <location>
        <begin position="47"/>
        <end position="143"/>
    </location>
</feature>
<name>A0ABW3G897_9NOCA</name>
<accession>A0ABW3G897</accession>
<organism evidence="3 4">
    <name type="scientific">Williamsia deligens</name>
    <dbReference type="NCBI Taxonomy" id="321325"/>
    <lineage>
        <taxon>Bacteria</taxon>
        <taxon>Bacillati</taxon>
        <taxon>Actinomycetota</taxon>
        <taxon>Actinomycetes</taxon>
        <taxon>Mycobacteriales</taxon>
        <taxon>Nocardiaceae</taxon>
        <taxon>Williamsia</taxon>
    </lineage>
</organism>
<proteinExistence type="predicted"/>